<evidence type="ECO:0000313" key="3">
    <source>
        <dbReference type="Proteomes" id="UP000008068"/>
    </source>
</evidence>
<dbReference type="PANTHER" id="PTHR21503">
    <property type="entry name" value="F-BOX-CONTAINING HYPOTHETICAL PROTEIN C.ELEGANS"/>
    <property type="match status" value="1"/>
</dbReference>
<evidence type="ECO:0000313" key="2">
    <source>
        <dbReference type="EMBL" id="EGT33943.1"/>
    </source>
</evidence>
<protein>
    <recommendedName>
        <fullName evidence="1">Sdz-33 F-box domain-containing protein</fullName>
    </recommendedName>
</protein>
<dbReference type="AlphaFoldDB" id="G0NLX8"/>
<dbReference type="PANTHER" id="PTHR21503:SF8">
    <property type="entry name" value="F-BOX ASSOCIATED DOMAIN-CONTAINING PROTEIN-RELATED"/>
    <property type="match status" value="1"/>
</dbReference>
<dbReference type="eggNOG" id="ENOG502TI4A">
    <property type="taxonomic scope" value="Eukaryota"/>
</dbReference>
<keyword evidence="3" id="KW-1185">Reference proteome</keyword>
<dbReference type="Proteomes" id="UP000008068">
    <property type="component" value="Unassembled WGS sequence"/>
</dbReference>
<gene>
    <name evidence="2" type="ORF">CAEBREN_13402</name>
</gene>
<name>G0NLX8_CAEBE</name>
<dbReference type="InParanoid" id="G0NLX8"/>
<organism evidence="3">
    <name type="scientific">Caenorhabditis brenneri</name>
    <name type="common">Nematode worm</name>
    <dbReference type="NCBI Taxonomy" id="135651"/>
    <lineage>
        <taxon>Eukaryota</taxon>
        <taxon>Metazoa</taxon>
        <taxon>Ecdysozoa</taxon>
        <taxon>Nematoda</taxon>
        <taxon>Chromadorea</taxon>
        <taxon>Rhabditida</taxon>
        <taxon>Rhabditina</taxon>
        <taxon>Rhabditomorpha</taxon>
        <taxon>Rhabditoidea</taxon>
        <taxon>Rhabditidae</taxon>
        <taxon>Peloderinae</taxon>
        <taxon>Caenorhabditis</taxon>
    </lineage>
</organism>
<accession>G0NLX8</accession>
<evidence type="ECO:0000259" key="1">
    <source>
        <dbReference type="Pfam" id="PF07735"/>
    </source>
</evidence>
<sequence length="364" mass="42771">MLDDVLKKLGTMDLLVISEAFILKSLNIFRIYYSTSSQFCKNSVRSMLTKRQVKLGIYLDSLRNSLVLYHSFPYIDKRDCTIRIDRIEEANRKGQLVREMNLWKIKLFSVTMNFNEKPVLASVESPKKMVVYWEKEIEGLIFMLNYLTELFPHMPICDLEAERYSQENNKKVIEWVKRRDKPEVERFTMGEWSKAEGVLHVLENVNITVMRLFIDLPEDFKYDFPQNLKMLECAHARWITRDQLLQMNYEQIYLSGTKFQNKDISDLVNKIMNGNLPAFKVSRTLVVSPNMDEIANGINYDRIPSQLECKLKPTKYRGGSFDVYGVYDFERADGNIVSLCSEFPNRTSRNILLLVWSRTEPLEI</sequence>
<dbReference type="Pfam" id="PF07735">
    <property type="entry name" value="FBA_2"/>
    <property type="match status" value="1"/>
</dbReference>
<feature type="domain" description="Sdz-33 F-box" evidence="1">
    <location>
        <begin position="220"/>
        <end position="277"/>
    </location>
</feature>
<dbReference type="EMBL" id="GL379908">
    <property type="protein sequence ID" value="EGT33943.1"/>
    <property type="molecule type" value="Genomic_DNA"/>
</dbReference>
<proteinExistence type="predicted"/>
<dbReference type="InterPro" id="IPR012885">
    <property type="entry name" value="F-box_Sdz-33"/>
</dbReference>
<reference evidence="3" key="1">
    <citation type="submission" date="2011-07" db="EMBL/GenBank/DDBJ databases">
        <authorList>
            <consortium name="Caenorhabditis brenneri Sequencing and Analysis Consortium"/>
            <person name="Wilson R.K."/>
        </authorList>
    </citation>
    <scope>NUCLEOTIDE SEQUENCE [LARGE SCALE GENOMIC DNA]</scope>
    <source>
        <strain evidence="3">PB2801</strain>
    </source>
</reference>
<dbReference type="HOGENOM" id="CLU_070162_0_0_1"/>